<dbReference type="GO" id="GO:0000272">
    <property type="term" value="P:polysaccharide catabolic process"/>
    <property type="evidence" value="ECO:0007669"/>
    <property type="project" value="InterPro"/>
</dbReference>
<keyword evidence="1" id="KW-0732">Signal</keyword>
<dbReference type="Gene3D" id="1.10.1330.10">
    <property type="entry name" value="Dockerin domain"/>
    <property type="match status" value="1"/>
</dbReference>
<dbReference type="InterPro" id="IPR016134">
    <property type="entry name" value="Dockerin_dom"/>
</dbReference>
<dbReference type="Pfam" id="PF00404">
    <property type="entry name" value="Dockerin_1"/>
    <property type="match status" value="1"/>
</dbReference>
<dbReference type="InterPro" id="IPR036439">
    <property type="entry name" value="Dockerin_dom_sf"/>
</dbReference>
<protein>
    <recommendedName>
        <fullName evidence="2">Dockerin domain-containing protein</fullName>
    </recommendedName>
</protein>
<reference evidence="3 4" key="1">
    <citation type="submission" date="2017-03" db="EMBL/GenBank/DDBJ databases">
        <authorList>
            <person name="Afonso C.L."/>
            <person name="Miller P.J."/>
            <person name="Scott M.A."/>
            <person name="Spackman E."/>
            <person name="Goraichik I."/>
            <person name="Dimitrov K.M."/>
            <person name="Suarez D.L."/>
            <person name="Swayne D.E."/>
        </authorList>
    </citation>
    <scope>NUCLEOTIDE SEQUENCE [LARGE SCALE GENOMIC DNA]</scope>
    <source>
        <strain evidence="3">PRJEB14757</strain>
    </source>
</reference>
<dbReference type="PROSITE" id="PS51766">
    <property type="entry name" value="DOCKERIN"/>
    <property type="match status" value="1"/>
</dbReference>
<dbReference type="GO" id="GO:0004553">
    <property type="term" value="F:hydrolase activity, hydrolyzing O-glycosyl compounds"/>
    <property type="evidence" value="ECO:0007669"/>
    <property type="project" value="InterPro"/>
</dbReference>
<dbReference type="RefSeq" id="WP_080806538.1">
    <property type="nucleotide sequence ID" value="NZ_LT828554.1"/>
</dbReference>
<evidence type="ECO:0000313" key="4">
    <source>
        <dbReference type="Proteomes" id="UP000191931"/>
    </source>
</evidence>
<name>A0A1W1HAW4_9BACT</name>
<proteinExistence type="predicted"/>
<feature type="chain" id="PRO_5013343124" description="Dockerin domain-containing protein" evidence="1">
    <location>
        <begin position="24"/>
        <end position="424"/>
    </location>
</feature>
<sequence>MKNIMKRSILSLVFLMVAGTAFAQTYELQFIQPDTGYESTRAYGINNSGKVVGRMDDSSGKIQAFVWDGTTLNRLPPISDATKSSTWHINDEGLVSGYSTDADNNKHAIIWDSETGSLVDIHDGNVTGDSSSAYGMDDSGRVVGMADIPETSLGYVFHAFLYDTVSGFQDLGTLNNSGAYGNGYSIAYSINNYGDVVGIAHDSSWNYRPFIYSSTDGMVALEINTSLSSGEWYATVINDSCLIGGHVISATNKSLPYIWSGSTAVPAPVIMTAAFPYGEIYGINSDGSMVGAMWDSDADEPLYHAFILEADGSLSDLNDMIPAGSGAVLEFARYINEIGQIVGYGTENGIKRGFVLTPSGTPPLMPGDANLDNIVNILDITTCINHITGINDLTGDGFINADMNSDSTLDILDVISIINAILGT</sequence>
<evidence type="ECO:0000313" key="3">
    <source>
        <dbReference type="EMBL" id="SLM29518.1"/>
    </source>
</evidence>
<dbReference type="NCBIfam" id="TIGR02913">
    <property type="entry name" value="HAF_rpt"/>
    <property type="match status" value="1"/>
</dbReference>
<evidence type="ECO:0000259" key="2">
    <source>
        <dbReference type="PROSITE" id="PS51766"/>
    </source>
</evidence>
<accession>A0A1W1HAW4</accession>
<dbReference type="STRING" id="1246637.MTBBW1_1860008"/>
<organism evidence="3 4">
    <name type="scientific">Desulfamplus magnetovallimortis</name>
    <dbReference type="NCBI Taxonomy" id="1246637"/>
    <lineage>
        <taxon>Bacteria</taxon>
        <taxon>Pseudomonadati</taxon>
        <taxon>Thermodesulfobacteriota</taxon>
        <taxon>Desulfobacteria</taxon>
        <taxon>Desulfobacterales</taxon>
        <taxon>Desulfobacteraceae</taxon>
        <taxon>Desulfamplus</taxon>
    </lineage>
</organism>
<dbReference type="EMBL" id="FWEV01000097">
    <property type="protein sequence ID" value="SLM29518.1"/>
    <property type="molecule type" value="Genomic_DNA"/>
</dbReference>
<gene>
    <name evidence="3" type="ORF">MTBBW1_1860008</name>
</gene>
<feature type="domain" description="Dockerin" evidence="2">
    <location>
        <begin position="362"/>
        <end position="424"/>
    </location>
</feature>
<keyword evidence="4" id="KW-1185">Reference proteome</keyword>
<dbReference type="InterPro" id="IPR014262">
    <property type="entry name" value="HAF_rpt"/>
</dbReference>
<dbReference type="OrthoDB" id="5464989at2"/>
<evidence type="ECO:0000256" key="1">
    <source>
        <dbReference type="SAM" id="SignalP"/>
    </source>
</evidence>
<dbReference type="AlphaFoldDB" id="A0A1W1HAW4"/>
<dbReference type="InterPro" id="IPR002105">
    <property type="entry name" value="Dockerin_1_rpt"/>
</dbReference>
<dbReference type="Proteomes" id="UP000191931">
    <property type="component" value="Unassembled WGS sequence"/>
</dbReference>
<dbReference type="SUPFAM" id="SSF63446">
    <property type="entry name" value="Type I dockerin domain"/>
    <property type="match status" value="1"/>
</dbReference>
<feature type="signal peptide" evidence="1">
    <location>
        <begin position="1"/>
        <end position="23"/>
    </location>
</feature>
<dbReference type="CDD" id="cd14256">
    <property type="entry name" value="Dockerin_I"/>
    <property type="match status" value="1"/>
</dbReference>